<dbReference type="AlphaFoldDB" id="A0A0G1XJ75"/>
<dbReference type="EMBL" id="LCRF01000018">
    <property type="protein sequence ID" value="KKW31268.1"/>
    <property type="molecule type" value="Genomic_DNA"/>
</dbReference>
<dbReference type="InterPro" id="IPR029044">
    <property type="entry name" value="Nucleotide-diphossugar_trans"/>
</dbReference>
<evidence type="ECO:0000256" key="3">
    <source>
        <dbReference type="ARBA" id="ARBA00022679"/>
    </source>
</evidence>
<feature type="domain" description="Glycosyltransferase 2-like" evidence="4">
    <location>
        <begin position="28"/>
        <end position="151"/>
    </location>
</feature>
<keyword evidence="3 5" id="KW-0808">Transferase</keyword>
<dbReference type="Gene3D" id="3.90.550.10">
    <property type="entry name" value="Spore Coat Polysaccharide Biosynthesis Protein SpsA, Chain A"/>
    <property type="match status" value="1"/>
</dbReference>
<organism evidence="5 6">
    <name type="scientific">Candidatus Kaiserbacteria bacterium GW2011_GWC2_52_8b</name>
    <dbReference type="NCBI Taxonomy" id="1618676"/>
    <lineage>
        <taxon>Bacteria</taxon>
        <taxon>Candidatus Kaiseribacteriota</taxon>
    </lineage>
</organism>
<evidence type="ECO:0000313" key="5">
    <source>
        <dbReference type="EMBL" id="KKW31268.1"/>
    </source>
</evidence>
<dbReference type="PANTHER" id="PTHR43398:SF1">
    <property type="entry name" value="DOLICHOL-PHOSPHATE MANNOSYLTRANSFERASE SUBUNIT 1"/>
    <property type="match status" value="1"/>
</dbReference>
<evidence type="ECO:0000256" key="2">
    <source>
        <dbReference type="ARBA" id="ARBA00022676"/>
    </source>
</evidence>
<gene>
    <name evidence="5" type="ORF">UY74_C0018G0003</name>
</gene>
<dbReference type="PANTHER" id="PTHR43398">
    <property type="entry name" value="DOLICHOL-PHOSPHATE MANNOSYLTRANSFERASE SUBUNIT 1"/>
    <property type="match status" value="1"/>
</dbReference>
<dbReference type="SUPFAM" id="SSF53448">
    <property type="entry name" value="Nucleotide-diphospho-sugar transferases"/>
    <property type="match status" value="1"/>
</dbReference>
<name>A0A0G1XJ75_9BACT</name>
<accession>A0A0G1XJ75</accession>
<dbReference type="InterPro" id="IPR001173">
    <property type="entry name" value="Glyco_trans_2-like"/>
</dbReference>
<dbReference type="Pfam" id="PF00535">
    <property type="entry name" value="Glycos_transf_2"/>
    <property type="match status" value="1"/>
</dbReference>
<sequence>MTVERTRGALLGRELQFLVVTSPKLTTPECRAVISGLVEEYGAAVVPFDQIRAGIGGAIRDAFDRATGDYVVLMASDLETDPAVLPTMIAKLDDGFDIAATSRWIGGARFRGYDPLKLIFNFFFQHLFRILYWTDLTDLTYAYRAYRRDVITNIRWEETRFPFLFETIVKPLRLGYRVAEVPAPWVARTEGVSHNSFKQTFDYFWLGIRVRLQRAKEIGYSGQQ</sequence>
<dbReference type="InterPro" id="IPR039528">
    <property type="entry name" value="DPM1-like"/>
</dbReference>
<evidence type="ECO:0000313" key="6">
    <source>
        <dbReference type="Proteomes" id="UP000034445"/>
    </source>
</evidence>
<evidence type="ECO:0000259" key="4">
    <source>
        <dbReference type="Pfam" id="PF00535"/>
    </source>
</evidence>
<comment type="caution">
    <text evidence="5">The sequence shown here is derived from an EMBL/GenBank/DDBJ whole genome shotgun (WGS) entry which is preliminary data.</text>
</comment>
<proteinExistence type="inferred from homology"/>
<protein>
    <submittedName>
        <fullName evidence="5">Glycosyl transferase family 2</fullName>
    </submittedName>
</protein>
<dbReference type="Proteomes" id="UP000034445">
    <property type="component" value="Unassembled WGS sequence"/>
</dbReference>
<evidence type="ECO:0000256" key="1">
    <source>
        <dbReference type="ARBA" id="ARBA00006739"/>
    </source>
</evidence>
<keyword evidence="2" id="KW-0328">Glycosyltransferase</keyword>
<dbReference type="GO" id="GO:0004582">
    <property type="term" value="F:dolichyl-phosphate beta-D-mannosyltransferase activity"/>
    <property type="evidence" value="ECO:0007669"/>
    <property type="project" value="InterPro"/>
</dbReference>
<comment type="similarity">
    <text evidence="1">Belongs to the glycosyltransferase 2 family.</text>
</comment>
<reference evidence="5 6" key="1">
    <citation type="journal article" date="2015" name="Nature">
        <title>rRNA introns, odd ribosomes, and small enigmatic genomes across a large radiation of phyla.</title>
        <authorList>
            <person name="Brown C.T."/>
            <person name="Hug L.A."/>
            <person name="Thomas B.C."/>
            <person name="Sharon I."/>
            <person name="Castelle C.J."/>
            <person name="Singh A."/>
            <person name="Wilkins M.J."/>
            <person name="Williams K.H."/>
            <person name="Banfield J.F."/>
        </authorList>
    </citation>
    <scope>NUCLEOTIDE SEQUENCE [LARGE SCALE GENOMIC DNA]</scope>
</reference>